<feature type="binding site" evidence="11">
    <location>
        <position position="139"/>
    </location>
    <ligand>
        <name>Zn(2+)</name>
        <dbReference type="ChEBI" id="CHEBI:29105"/>
        <label>1</label>
    </ligand>
</feature>
<keyword evidence="8" id="KW-0482">Metalloprotease</keyword>
<evidence type="ECO:0000256" key="7">
    <source>
        <dbReference type="ARBA" id="ARBA00022833"/>
    </source>
</evidence>
<dbReference type="NCBIfam" id="NF003976">
    <property type="entry name" value="PRK05469.1"/>
    <property type="match status" value="1"/>
</dbReference>
<feature type="domain" description="Peptidase M20 dimerisation" evidence="12">
    <location>
        <begin position="204"/>
        <end position="306"/>
    </location>
</feature>
<dbReference type="InterPro" id="IPR010161">
    <property type="entry name" value="Peptidase_M20B"/>
</dbReference>
<comment type="caution">
    <text evidence="13">The sequence shown here is derived from an EMBL/GenBank/DDBJ whole genome shotgun (WGS) entry which is preliminary data.</text>
</comment>
<dbReference type="Gene3D" id="3.40.630.10">
    <property type="entry name" value="Zn peptidases"/>
    <property type="match status" value="1"/>
</dbReference>
<reference evidence="13 14" key="2">
    <citation type="submission" date="2020-02" db="EMBL/GenBank/DDBJ databases">
        <title>Candidatus Galacturonibacter soehngenii shows hetero-acetogenic catabolism of galacturonic acid but lacks a canonical carbon monoxide dehydrogenase/acetyl-CoA synthase complex.</title>
        <authorList>
            <person name="Diender M."/>
            <person name="Stouten G.R."/>
            <person name="Petersen J.F."/>
            <person name="Nielsen P.H."/>
            <person name="Dueholm M.S."/>
            <person name="Pronk J.T."/>
            <person name="Van Loosdrecht M.C.M."/>
        </authorList>
    </citation>
    <scope>NUCLEOTIDE SEQUENCE [LARGE SCALE GENOMIC DNA]</scope>
    <source>
        <strain evidence="13">GalUA</strain>
    </source>
</reference>
<dbReference type="InterPro" id="IPR002933">
    <property type="entry name" value="Peptidase_M20"/>
</dbReference>
<feature type="binding site" evidence="11">
    <location>
        <position position="78"/>
    </location>
    <ligand>
        <name>Zn(2+)</name>
        <dbReference type="ChEBI" id="CHEBI:29105"/>
        <label>1</label>
    </ligand>
</feature>
<proteinExistence type="inferred from homology"/>
<evidence type="ECO:0000256" key="11">
    <source>
        <dbReference type="PIRSR" id="PIRSR037215-2"/>
    </source>
</evidence>
<dbReference type="SUPFAM" id="SSF55031">
    <property type="entry name" value="Bacterial exopeptidase dimerisation domain"/>
    <property type="match status" value="1"/>
</dbReference>
<dbReference type="NCBIfam" id="TIGR01882">
    <property type="entry name" value="peptidase-T"/>
    <property type="match status" value="1"/>
</dbReference>
<dbReference type="CDD" id="cd03892">
    <property type="entry name" value="M20_peptT"/>
    <property type="match status" value="1"/>
</dbReference>
<dbReference type="InterPro" id="IPR011650">
    <property type="entry name" value="Peptidase_M20_dimer"/>
</dbReference>
<dbReference type="PROSITE" id="PS00759">
    <property type="entry name" value="ARGE_DAPE_CPG2_2"/>
    <property type="match status" value="1"/>
</dbReference>
<evidence type="ECO:0000256" key="10">
    <source>
        <dbReference type="PIRSR" id="PIRSR037215-1"/>
    </source>
</evidence>
<dbReference type="EC" id="3.4.11.4" evidence="9"/>
<dbReference type="EMBL" id="WAGX01000005">
    <property type="protein sequence ID" value="KAB1437427.1"/>
    <property type="molecule type" value="Genomic_DNA"/>
</dbReference>
<evidence type="ECO:0000256" key="4">
    <source>
        <dbReference type="ARBA" id="ARBA00022670"/>
    </source>
</evidence>
<dbReference type="PANTHER" id="PTHR42994:SF1">
    <property type="entry name" value="PEPTIDASE T"/>
    <property type="match status" value="1"/>
</dbReference>
<comment type="cofactor">
    <cofactor evidence="11">
        <name>Zn(2+)</name>
        <dbReference type="ChEBI" id="CHEBI:29105"/>
    </cofactor>
    <text evidence="11">Binds 2 Zn(2+) ions per subunit.</text>
</comment>
<dbReference type="SUPFAM" id="SSF53187">
    <property type="entry name" value="Zn-dependent exopeptidases"/>
    <property type="match status" value="1"/>
</dbReference>
<keyword evidence="4" id="KW-0645">Protease</keyword>
<evidence type="ECO:0000256" key="3">
    <source>
        <dbReference type="ARBA" id="ARBA00022438"/>
    </source>
</evidence>
<evidence type="ECO:0000256" key="9">
    <source>
        <dbReference type="NCBIfam" id="TIGR01882"/>
    </source>
</evidence>
<evidence type="ECO:0000256" key="6">
    <source>
        <dbReference type="ARBA" id="ARBA00022801"/>
    </source>
</evidence>
<evidence type="ECO:0000256" key="2">
    <source>
        <dbReference type="ARBA" id="ARBA00009692"/>
    </source>
</evidence>
<keyword evidence="6 13" id="KW-0378">Hydrolase</keyword>
<comment type="similarity">
    <text evidence="2">Belongs to the peptidase M20B family.</text>
</comment>
<evidence type="ECO:0000256" key="8">
    <source>
        <dbReference type="ARBA" id="ARBA00023049"/>
    </source>
</evidence>
<dbReference type="PANTHER" id="PTHR42994">
    <property type="entry name" value="PEPTIDASE T"/>
    <property type="match status" value="1"/>
</dbReference>
<evidence type="ECO:0000313" key="13">
    <source>
        <dbReference type="EMBL" id="KAB1437427.1"/>
    </source>
</evidence>
<dbReference type="Pfam" id="PF07687">
    <property type="entry name" value="M20_dimer"/>
    <property type="match status" value="1"/>
</dbReference>
<name>A0A7V7QIT7_9FIRM</name>
<feature type="active site" evidence="10">
    <location>
        <position position="80"/>
    </location>
</feature>
<feature type="binding site" evidence="11">
    <location>
        <position position="139"/>
    </location>
    <ligand>
        <name>Zn(2+)</name>
        <dbReference type="ChEBI" id="CHEBI:29105"/>
        <label>2</label>
    </ligand>
</feature>
<dbReference type="NCBIfam" id="NF009920">
    <property type="entry name" value="PRK13381.1"/>
    <property type="match status" value="1"/>
</dbReference>
<reference evidence="13 14" key="1">
    <citation type="submission" date="2019-09" db="EMBL/GenBank/DDBJ databases">
        <authorList>
            <person name="Valk L.C."/>
        </authorList>
    </citation>
    <scope>NUCLEOTIDE SEQUENCE [LARGE SCALE GENOMIC DNA]</scope>
    <source>
        <strain evidence="13">GalUA</strain>
    </source>
</reference>
<dbReference type="PROSITE" id="PS00758">
    <property type="entry name" value="ARGE_DAPE_CPG2_1"/>
    <property type="match status" value="1"/>
</dbReference>
<dbReference type="Proteomes" id="UP000461768">
    <property type="component" value="Unassembled WGS sequence"/>
</dbReference>
<dbReference type="PIRSF" id="PIRSF037215">
    <property type="entry name" value="Peptidase_M20B"/>
    <property type="match status" value="1"/>
</dbReference>
<gene>
    <name evidence="13" type="primary">pepT</name>
    <name evidence="13" type="ORF">F7O84_07380</name>
</gene>
<evidence type="ECO:0000256" key="1">
    <source>
        <dbReference type="ARBA" id="ARBA00000870"/>
    </source>
</evidence>
<dbReference type="GO" id="GO:0045148">
    <property type="term" value="F:tripeptide aminopeptidase activity"/>
    <property type="evidence" value="ECO:0007669"/>
    <property type="project" value="UniProtKB-UniRule"/>
</dbReference>
<keyword evidence="14" id="KW-1185">Reference proteome</keyword>
<organism evidence="13 14">
    <name type="scientific">Candidatus Galacturonatibacter soehngenii</name>
    <dbReference type="NCBI Taxonomy" id="2307010"/>
    <lineage>
        <taxon>Bacteria</taxon>
        <taxon>Bacillati</taxon>
        <taxon>Bacillota</taxon>
        <taxon>Clostridia</taxon>
        <taxon>Lachnospirales</taxon>
        <taxon>Lachnospiraceae</taxon>
        <taxon>Candidatus Galacturonatibacter</taxon>
    </lineage>
</organism>
<keyword evidence="5 11" id="KW-0479">Metal-binding</keyword>
<feature type="active site" description="Proton acceptor" evidence="10">
    <location>
        <position position="172"/>
    </location>
</feature>
<dbReference type="Pfam" id="PF01546">
    <property type="entry name" value="Peptidase_M20"/>
    <property type="match status" value="1"/>
</dbReference>
<feature type="binding site" evidence="11">
    <location>
        <position position="173"/>
    </location>
    <ligand>
        <name>Zn(2+)</name>
        <dbReference type="ChEBI" id="CHEBI:29105"/>
        <label>2</label>
    </ligand>
</feature>
<evidence type="ECO:0000313" key="14">
    <source>
        <dbReference type="Proteomes" id="UP000461768"/>
    </source>
</evidence>
<dbReference type="RefSeq" id="WP_151143775.1">
    <property type="nucleotide sequence ID" value="NZ_WAGX01000005.1"/>
</dbReference>
<comment type="catalytic activity">
    <reaction evidence="1">
        <text>Release of the N-terminal residue from a tripeptide.</text>
        <dbReference type="EC" id="3.4.11.4"/>
    </reaction>
</comment>
<dbReference type="GO" id="GO:0008270">
    <property type="term" value="F:zinc ion binding"/>
    <property type="evidence" value="ECO:0007669"/>
    <property type="project" value="InterPro"/>
</dbReference>
<dbReference type="GO" id="GO:0006508">
    <property type="term" value="P:proteolysis"/>
    <property type="evidence" value="ECO:0007669"/>
    <property type="project" value="UniProtKB-UniRule"/>
</dbReference>
<dbReference type="OrthoDB" id="9804934at2"/>
<feature type="binding site" evidence="11">
    <location>
        <position position="195"/>
    </location>
    <ligand>
        <name>Zn(2+)</name>
        <dbReference type="ChEBI" id="CHEBI:29105"/>
        <label>1</label>
    </ligand>
</feature>
<dbReference type="Gene3D" id="3.30.70.360">
    <property type="match status" value="1"/>
</dbReference>
<dbReference type="InterPro" id="IPR036264">
    <property type="entry name" value="Bact_exopeptidase_dim_dom"/>
</dbReference>
<keyword evidence="7 11" id="KW-0862">Zinc</keyword>
<dbReference type="GO" id="GO:0008237">
    <property type="term" value="F:metallopeptidase activity"/>
    <property type="evidence" value="ECO:0007669"/>
    <property type="project" value="UniProtKB-KW"/>
</dbReference>
<evidence type="ECO:0000256" key="5">
    <source>
        <dbReference type="ARBA" id="ARBA00022723"/>
    </source>
</evidence>
<evidence type="ECO:0000259" key="12">
    <source>
        <dbReference type="Pfam" id="PF07687"/>
    </source>
</evidence>
<feature type="binding site" evidence="11">
    <location>
        <position position="377"/>
    </location>
    <ligand>
        <name>Zn(2+)</name>
        <dbReference type="ChEBI" id="CHEBI:29105"/>
        <label>2</label>
    </ligand>
</feature>
<sequence length="406" mass="44591">MRVEERFIEYVKINTVSDENSETHPSTSRQLVLAEKLVKQLKDMGIENARIDKNGNVMASIKASEGYEHVKPLGFIAHMDTVGDKEAIVNPQIIRNYDGKDIELGTSGKILSPLVYPELNGYIGRTLITTDGTTILGADDKAGIAEIMTLCEQLVNSSQPHGKICIGFTPDEEIGQGATWFDVESFGAAYAYTLDGDLEGGLEYENFNAASAVFEINGVDIHPGSAKGIMVNAASVACKIQSMLPQAEVPELTEGYEGFYHLMDIEGNTRKAKLTYIIRNHDAACFKAQKMTLEHIAKVLNERYGENTVILSYKESYRNMAEIIDQNYHLIENARKAIEEVGLVVNTKPIRGGTDGATLSYKGLPCPNLGTGGNAFHGVYEHITVEGMETVVKILHNLVKIYSDFS</sequence>
<keyword evidence="3 13" id="KW-0031">Aminopeptidase</keyword>
<protein>
    <recommendedName>
        <fullName evidence="9">Peptidase T</fullName>
        <ecNumber evidence="9">3.4.11.4</ecNumber>
    </recommendedName>
</protein>
<dbReference type="AlphaFoldDB" id="A0A7V7QIT7"/>
<dbReference type="GO" id="GO:0006518">
    <property type="term" value="P:peptide metabolic process"/>
    <property type="evidence" value="ECO:0007669"/>
    <property type="project" value="InterPro"/>
</dbReference>
<dbReference type="InterPro" id="IPR001261">
    <property type="entry name" value="ArgE/DapE_CS"/>
</dbReference>
<accession>A0A7V7QIT7</accession>